<dbReference type="PANTHER" id="PTHR43884:SF12">
    <property type="entry name" value="ISOVALERYL-COA DEHYDROGENASE, MITOCHONDRIAL-RELATED"/>
    <property type="match status" value="1"/>
</dbReference>
<evidence type="ECO:0000259" key="7">
    <source>
        <dbReference type="Pfam" id="PF02770"/>
    </source>
</evidence>
<protein>
    <submittedName>
        <fullName evidence="9">Acyl-CoA dehydrogenase</fullName>
    </submittedName>
</protein>
<dbReference type="Gene3D" id="1.10.540.10">
    <property type="entry name" value="Acyl-CoA dehydrogenase/oxidase, N-terminal domain"/>
    <property type="match status" value="1"/>
</dbReference>
<dbReference type="Pfam" id="PF02770">
    <property type="entry name" value="Acyl-CoA_dh_M"/>
    <property type="match status" value="1"/>
</dbReference>
<dbReference type="EMBL" id="PKLZ01000009">
    <property type="protein sequence ID" value="PLW82029.1"/>
    <property type="molecule type" value="Genomic_DNA"/>
</dbReference>
<dbReference type="GO" id="GO:0050660">
    <property type="term" value="F:flavin adenine dinucleotide binding"/>
    <property type="evidence" value="ECO:0007669"/>
    <property type="project" value="InterPro"/>
</dbReference>
<dbReference type="InterPro" id="IPR009075">
    <property type="entry name" value="AcylCo_DH/oxidase_C"/>
</dbReference>
<evidence type="ECO:0000256" key="2">
    <source>
        <dbReference type="ARBA" id="ARBA00009347"/>
    </source>
</evidence>
<dbReference type="PIRSF" id="PIRSF016578">
    <property type="entry name" value="HsaA"/>
    <property type="match status" value="1"/>
</dbReference>
<feature type="domain" description="Acyl-CoA dehydrogenase/oxidase C-terminal" evidence="6">
    <location>
        <begin position="233"/>
        <end position="380"/>
    </location>
</feature>
<dbReference type="Proteomes" id="UP000234845">
    <property type="component" value="Unassembled WGS sequence"/>
</dbReference>
<dbReference type="Gene3D" id="2.40.110.10">
    <property type="entry name" value="Butyryl-CoA Dehydrogenase, subunit A, domain 2"/>
    <property type="match status" value="1"/>
</dbReference>
<dbReference type="PANTHER" id="PTHR43884">
    <property type="entry name" value="ACYL-COA DEHYDROGENASE"/>
    <property type="match status" value="1"/>
</dbReference>
<dbReference type="InterPro" id="IPR006091">
    <property type="entry name" value="Acyl-CoA_Oxase/DH_mid-dom"/>
</dbReference>
<feature type="domain" description="Acyl-CoA oxidase/dehydrogenase middle" evidence="7">
    <location>
        <begin position="124"/>
        <end position="221"/>
    </location>
</feature>
<evidence type="ECO:0000259" key="8">
    <source>
        <dbReference type="Pfam" id="PF02771"/>
    </source>
</evidence>
<evidence type="ECO:0000256" key="4">
    <source>
        <dbReference type="ARBA" id="ARBA00022827"/>
    </source>
</evidence>
<evidence type="ECO:0000259" key="6">
    <source>
        <dbReference type="Pfam" id="PF00441"/>
    </source>
</evidence>
<dbReference type="InterPro" id="IPR037069">
    <property type="entry name" value="AcylCoA_DH/ox_N_sf"/>
</dbReference>
<feature type="domain" description="Acyl-CoA dehydrogenase/oxidase N-terminal" evidence="8">
    <location>
        <begin position="6"/>
        <end position="120"/>
    </location>
</feature>
<keyword evidence="4 5" id="KW-0274">FAD</keyword>
<dbReference type="GO" id="GO:0003995">
    <property type="term" value="F:acyl-CoA dehydrogenase activity"/>
    <property type="evidence" value="ECO:0007669"/>
    <property type="project" value="InterPro"/>
</dbReference>
<dbReference type="CDD" id="cd00567">
    <property type="entry name" value="ACAD"/>
    <property type="match status" value="1"/>
</dbReference>
<dbReference type="InterPro" id="IPR046373">
    <property type="entry name" value="Acyl-CoA_Oxase/DH_mid-dom_sf"/>
</dbReference>
<evidence type="ECO:0000256" key="5">
    <source>
        <dbReference type="RuleBase" id="RU362125"/>
    </source>
</evidence>
<dbReference type="SUPFAM" id="SSF47203">
    <property type="entry name" value="Acyl-CoA dehydrogenase C-terminal domain-like"/>
    <property type="match status" value="1"/>
</dbReference>
<dbReference type="InterPro" id="IPR013786">
    <property type="entry name" value="AcylCoA_DH/ox_N"/>
</dbReference>
<name>A0A2N5Y0Z7_9GAMM</name>
<dbReference type="OrthoDB" id="9769473at2"/>
<evidence type="ECO:0000256" key="1">
    <source>
        <dbReference type="ARBA" id="ARBA00001974"/>
    </source>
</evidence>
<dbReference type="InterPro" id="IPR006089">
    <property type="entry name" value="Acyl-CoA_DH_CS"/>
</dbReference>
<accession>A0A2N5Y0Z7</accession>
<comment type="similarity">
    <text evidence="2 5">Belongs to the acyl-CoA dehydrogenase family.</text>
</comment>
<evidence type="ECO:0000313" key="9">
    <source>
        <dbReference type="EMBL" id="PLW82029.1"/>
    </source>
</evidence>
<keyword evidence="5" id="KW-0560">Oxidoreductase</keyword>
<comment type="caution">
    <text evidence="9">The sequence shown here is derived from an EMBL/GenBank/DDBJ whole genome shotgun (WGS) entry which is preliminary data.</text>
</comment>
<sequence length="387" mass="42713">MTMELSEEDQLFVDVTRKWADKECPKDWCRELETREHQFPHELWDKLVAFGAHGIGVPEEYGGQGGSIVNQALFAREFSRTAAGLSWVWGVTSFSGTKAINCCGSEAQKQKFLPPIASGELKTAMSFTEAGGGTDLLGGMKTKAEKVDGGWLLNGEKIWSTGADVADYLLVMARTDTTVTKRSDGISIFFVPRHSEGISITPMAKLGMRAMSSCTVVMDKVFVSDELLLGEPNRGWYQSTKTLNNERLVNAATCLGMLDGVLEDAVDYMQSRHAFGQPIGQFQILQHYLADMAMWQKQGELLVLHTAKLQAEDKPSAIESSMAKVFCSEHASKAADLGIQILGGMGYSAETDMQRYWRDSRLLRIGPISNEMAKNMIAESYGMPRSF</sequence>
<evidence type="ECO:0000313" key="10">
    <source>
        <dbReference type="Proteomes" id="UP000234845"/>
    </source>
</evidence>
<keyword evidence="3 5" id="KW-0285">Flavoprotein</keyword>
<dbReference type="AlphaFoldDB" id="A0A2N5Y0Z7"/>
<keyword evidence="10" id="KW-1185">Reference proteome</keyword>
<reference evidence="10" key="1">
    <citation type="submission" date="2017-11" db="EMBL/GenBank/DDBJ databases">
        <title>The draft genome sequence of Chromatocurvus sp. F02.</title>
        <authorList>
            <person name="Du Z.-J."/>
            <person name="Chang Y.-Q."/>
        </authorList>
    </citation>
    <scope>NUCLEOTIDE SEQUENCE [LARGE SCALE GENOMIC DNA]</scope>
    <source>
        <strain evidence="10">F02</strain>
    </source>
</reference>
<dbReference type="Pfam" id="PF00441">
    <property type="entry name" value="Acyl-CoA_dh_1"/>
    <property type="match status" value="1"/>
</dbReference>
<gene>
    <name evidence="9" type="ORF">CWI75_13180</name>
</gene>
<dbReference type="Pfam" id="PF02771">
    <property type="entry name" value="Acyl-CoA_dh_N"/>
    <property type="match status" value="1"/>
</dbReference>
<dbReference type="SUPFAM" id="SSF56645">
    <property type="entry name" value="Acyl-CoA dehydrogenase NM domain-like"/>
    <property type="match status" value="1"/>
</dbReference>
<comment type="cofactor">
    <cofactor evidence="1 5">
        <name>FAD</name>
        <dbReference type="ChEBI" id="CHEBI:57692"/>
    </cofactor>
</comment>
<dbReference type="InterPro" id="IPR036250">
    <property type="entry name" value="AcylCo_DH-like_C"/>
</dbReference>
<evidence type="ECO:0000256" key="3">
    <source>
        <dbReference type="ARBA" id="ARBA00022630"/>
    </source>
</evidence>
<dbReference type="InterPro" id="IPR009100">
    <property type="entry name" value="AcylCoA_DH/oxidase_NM_dom_sf"/>
</dbReference>
<organism evidence="9 10">
    <name type="scientific">Kineobactrum sediminis</name>
    <dbReference type="NCBI Taxonomy" id="1905677"/>
    <lineage>
        <taxon>Bacteria</taxon>
        <taxon>Pseudomonadati</taxon>
        <taxon>Pseudomonadota</taxon>
        <taxon>Gammaproteobacteria</taxon>
        <taxon>Cellvibrionales</taxon>
        <taxon>Halieaceae</taxon>
        <taxon>Kineobactrum</taxon>
    </lineage>
</organism>
<dbReference type="Gene3D" id="1.20.140.10">
    <property type="entry name" value="Butyryl-CoA Dehydrogenase, subunit A, domain 3"/>
    <property type="match status" value="1"/>
</dbReference>
<proteinExistence type="inferred from homology"/>
<dbReference type="PROSITE" id="PS00073">
    <property type="entry name" value="ACYL_COA_DH_2"/>
    <property type="match status" value="1"/>
</dbReference>